<evidence type="ECO:0000256" key="1">
    <source>
        <dbReference type="SAM" id="SignalP"/>
    </source>
</evidence>
<feature type="chain" id="PRO_5002992323" description="Lipoprotein" evidence="1">
    <location>
        <begin position="26"/>
        <end position="206"/>
    </location>
</feature>
<name>C8VX41_DESAS</name>
<protein>
    <recommendedName>
        <fullName evidence="4">Lipoprotein</fullName>
    </recommendedName>
</protein>
<organism evidence="2 3">
    <name type="scientific">Desulfofarcimen acetoxidans (strain ATCC 49208 / DSM 771 / KCTC 5769 / VKM B-1644 / 5575)</name>
    <name type="common">Desulfotomaculum acetoxidans</name>
    <dbReference type="NCBI Taxonomy" id="485916"/>
    <lineage>
        <taxon>Bacteria</taxon>
        <taxon>Bacillati</taxon>
        <taxon>Bacillota</taxon>
        <taxon>Clostridia</taxon>
        <taxon>Eubacteriales</taxon>
        <taxon>Peptococcaceae</taxon>
        <taxon>Desulfofarcimen</taxon>
    </lineage>
</organism>
<accession>C8VX41</accession>
<dbReference type="RefSeq" id="WP_015757328.1">
    <property type="nucleotide sequence ID" value="NC_013216.1"/>
</dbReference>
<evidence type="ECO:0000313" key="3">
    <source>
        <dbReference type="Proteomes" id="UP000002217"/>
    </source>
</evidence>
<dbReference type="OrthoDB" id="2081993at2"/>
<keyword evidence="3" id="KW-1185">Reference proteome</keyword>
<proteinExistence type="predicted"/>
<dbReference type="KEGG" id="dae:Dtox_1760"/>
<reference evidence="2 3" key="1">
    <citation type="journal article" date="2009" name="Stand. Genomic Sci.">
        <title>Complete genome sequence of Desulfotomaculum acetoxidans type strain (5575).</title>
        <authorList>
            <person name="Spring S."/>
            <person name="Lapidus A."/>
            <person name="Schroder M."/>
            <person name="Gleim D."/>
            <person name="Sims D."/>
            <person name="Meincke L."/>
            <person name="Glavina Del Rio T."/>
            <person name="Tice H."/>
            <person name="Copeland A."/>
            <person name="Cheng J.F."/>
            <person name="Lucas S."/>
            <person name="Chen F."/>
            <person name="Nolan M."/>
            <person name="Bruce D."/>
            <person name="Goodwin L."/>
            <person name="Pitluck S."/>
            <person name="Ivanova N."/>
            <person name="Mavromatis K."/>
            <person name="Mikhailova N."/>
            <person name="Pati A."/>
            <person name="Chen A."/>
            <person name="Palaniappan K."/>
            <person name="Land M."/>
            <person name="Hauser L."/>
            <person name="Chang Y.J."/>
            <person name="Jeffries C.D."/>
            <person name="Chain P."/>
            <person name="Saunders E."/>
            <person name="Brettin T."/>
            <person name="Detter J.C."/>
            <person name="Goker M."/>
            <person name="Bristow J."/>
            <person name="Eisen J.A."/>
            <person name="Markowitz V."/>
            <person name="Hugenholtz P."/>
            <person name="Kyrpides N.C."/>
            <person name="Klenk H.P."/>
            <person name="Han C."/>
        </authorList>
    </citation>
    <scope>NUCLEOTIDE SEQUENCE [LARGE SCALE GENOMIC DNA]</scope>
    <source>
        <strain evidence="3">ATCC 49208 / DSM 771 / VKM B-1644</strain>
    </source>
</reference>
<feature type="signal peptide" evidence="1">
    <location>
        <begin position="1"/>
        <end position="25"/>
    </location>
</feature>
<evidence type="ECO:0008006" key="4">
    <source>
        <dbReference type="Google" id="ProtNLM"/>
    </source>
</evidence>
<dbReference type="EMBL" id="CP001720">
    <property type="protein sequence ID" value="ACV62617.1"/>
    <property type="molecule type" value="Genomic_DNA"/>
</dbReference>
<dbReference type="eggNOG" id="ENOG50331IK">
    <property type="taxonomic scope" value="Bacteria"/>
</dbReference>
<sequence length="206" mass="22800">MRLLKKAPALCIVFFLLLSGCTSQENDNSTKLVEAEEWLTSQASRYEIFAGEMHDDLYIILAGDKHPEVSGLYTSFRVFSMQKHGDEYSVKAVKSAEAALSAGFTASVLVTDGMTIVFGDIADGVYDYSLDKIVPTEFSEAKVIYDNGKEKTVSISNNKPYMIIMDGKVDIKDIEYLGTGIDVRYSDYFSEDLMGNATSSEPTEIE</sequence>
<gene>
    <name evidence="2" type="ordered locus">Dtox_1760</name>
</gene>
<dbReference type="HOGENOM" id="CLU_1259997_0_0_9"/>
<keyword evidence="1" id="KW-0732">Signal</keyword>
<dbReference type="AlphaFoldDB" id="C8VX41"/>
<evidence type="ECO:0000313" key="2">
    <source>
        <dbReference type="EMBL" id="ACV62617.1"/>
    </source>
</evidence>
<dbReference type="Proteomes" id="UP000002217">
    <property type="component" value="Chromosome"/>
</dbReference>
<dbReference type="PROSITE" id="PS51257">
    <property type="entry name" value="PROKAR_LIPOPROTEIN"/>
    <property type="match status" value="1"/>
</dbReference>